<dbReference type="Proteomes" id="UP000712157">
    <property type="component" value="Unassembled WGS sequence"/>
</dbReference>
<dbReference type="InterPro" id="IPR006059">
    <property type="entry name" value="SBP"/>
</dbReference>
<feature type="signal peptide" evidence="1">
    <location>
        <begin position="1"/>
        <end position="21"/>
    </location>
</feature>
<gene>
    <name evidence="2" type="ORF">KTH89_21385</name>
</gene>
<dbReference type="PANTHER" id="PTHR43649:SF12">
    <property type="entry name" value="DIACETYLCHITOBIOSE BINDING PROTEIN DASA"/>
    <property type="match status" value="1"/>
</dbReference>
<dbReference type="PANTHER" id="PTHR43649">
    <property type="entry name" value="ARABINOSE-BINDING PROTEIN-RELATED"/>
    <property type="match status" value="1"/>
</dbReference>
<evidence type="ECO:0000256" key="1">
    <source>
        <dbReference type="SAM" id="SignalP"/>
    </source>
</evidence>
<dbReference type="SUPFAM" id="SSF53850">
    <property type="entry name" value="Periplasmic binding protein-like II"/>
    <property type="match status" value="1"/>
</dbReference>
<organism evidence="2 3">
    <name type="scientific">Diplocloster agilis</name>
    <dbReference type="NCBI Taxonomy" id="2850323"/>
    <lineage>
        <taxon>Bacteria</taxon>
        <taxon>Bacillati</taxon>
        <taxon>Bacillota</taxon>
        <taxon>Clostridia</taxon>
        <taxon>Lachnospirales</taxon>
        <taxon>Lachnospiraceae</taxon>
        <taxon>Diplocloster</taxon>
    </lineage>
</organism>
<name>A0A949NIZ2_9FIRM</name>
<keyword evidence="1" id="KW-0732">Signal</keyword>
<keyword evidence="3" id="KW-1185">Reference proteome</keyword>
<dbReference type="Gene3D" id="3.40.190.10">
    <property type="entry name" value="Periplasmic binding protein-like II"/>
    <property type="match status" value="2"/>
</dbReference>
<dbReference type="Pfam" id="PF01547">
    <property type="entry name" value="SBP_bac_1"/>
    <property type="match status" value="1"/>
</dbReference>
<dbReference type="EMBL" id="JAHQCW010000049">
    <property type="protein sequence ID" value="MBU9739095.1"/>
    <property type="molecule type" value="Genomic_DNA"/>
</dbReference>
<dbReference type="InterPro" id="IPR050490">
    <property type="entry name" value="Bact_solute-bd_prot1"/>
</dbReference>
<dbReference type="RefSeq" id="WP_238723021.1">
    <property type="nucleotide sequence ID" value="NZ_JAHQCW010000049.1"/>
</dbReference>
<evidence type="ECO:0000313" key="2">
    <source>
        <dbReference type="EMBL" id="MBU9739095.1"/>
    </source>
</evidence>
<proteinExistence type="predicted"/>
<dbReference type="AlphaFoldDB" id="A0A949NIZ2"/>
<reference evidence="2" key="1">
    <citation type="submission" date="2021-06" db="EMBL/GenBank/DDBJ databases">
        <title>Description of novel taxa of the family Lachnospiraceae.</title>
        <authorList>
            <person name="Chaplin A.V."/>
            <person name="Sokolova S.R."/>
            <person name="Pikina A.P."/>
            <person name="Korzhanova M."/>
            <person name="Belova V."/>
            <person name="Korostin D."/>
            <person name="Efimov B.A."/>
        </authorList>
    </citation>
    <scope>NUCLEOTIDE SEQUENCE</scope>
    <source>
        <strain evidence="2">ASD5720</strain>
    </source>
</reference>
<comment type="caution">
    <text evidence="2">The sequence shown here is derived from an EMBL/GenBank/DDBJ whole genome shotgun (WGS) entry which is preliminary data.</text>
</comment>
<evidence type="ECO:0000313" key="3">
    <source>
        <dbReference type="Proteomes" id="UP000712157"/>
    </source>
</evidence>
<protein>
    <submittedName>
        <fullName evidence="2">Extracellular solute-binding protein</fullName>
    </submittedName>
</protein>
<sequence length="436" mass="49881">MNKYTKRACLFVMLSMCCLLWGCHKMDGPALSGPDVSESQKAMIQAESPPKVHLKLTYSGKDIVWISKIEEIVASFTTLYPSIEIELDPGREGVYMEYLKASKALNDFPDIMEIEEPLSFVKSGKIGIIPDDASGLVNDPLTYNSRIFALPMYSTTYGMIYNTEMFDRYQLTPPKDYQQFLDLCETLKKKGIAPIGVAGDDMRYWNYWINYYFIKDVLCKIPDWQYLRGLKKASFADECAAGMLKDFKLLFDKGYIDENFIELTENQLATSFVQGDIAMLYAGPMLFSQIQNTDADMSFSWFFLPDEQGNVMAAKDTKSYWALSKECTRDQQKAEAASLFLQYFYQTENYRKILISINAIPTTRQTVLYPSIEVQQDLLVNYRYAEKFSSLIGSLDTPETFNNAMSLIVKDYVLDMVSLEDTAVLLDSAWDKARVY</sequence>
<accession>A0A949NIZ2</accession>
<feature type="chain" id="PRO_5039651921" evidence="1">
    <location>
        <begin position="22"/>
        <end position="436"/>
    </location>
</feature>